<evidence type="ECO:0000256" key="1">
    <source>
        <dbReference type="ARBA" id="ARBA00004651"/>
    </source>
</evidence>
<dbReference type="Pfam" id="PF01891">
    <property type="entry name" value="CbiM"/>
    <property type="match status" value="1"/>
</dbReference>
<protein>
    <submittedName>
        <fullName evidence="8">Putative membrane protein</fullName>
    </submittedName>
</protein>
<dbReference type="OrthoDB" id="5297929at2"/>
<evidence type="ECO:0000256" key="5">
    <source>
        <dbReference type="ARBA" id="ARBA00022989"/>
    </source>
</evidence>
<feature type="transmembrane region" description="Helical" evidence="7">
    <location>
        <begin position="110"/>
        <end position="130"/>
    </location>
</feature>
<dbReference type="EMBL" id="SOQX01000004">
    <property type="protein sequence ID" value="TDY00967.1"/>
    <property type="molecule type" value="Genomic_DNA"/>
</dbReference>
<keyword evidence="2" id="KW-0813">Transport</keyword>
<evidence type="ECO:0000256" key="2">
    <source>
        <dbReference type="ARBA" id="ARBA00022448"/>
    </source>
</evidence>
<dbReference type="InterPro" id="IPR002751">
    <property type="entry name" value="CbiM/NikMN"/>
</dbReference>
<dbReference type="Gene3D" id="1.10.1760.20">
    <property type="match status" value="1"/>
</dbReference>
<keyword evidence="4 7" id="KW-0812">Transmembrane</keyword>
<feature type="transmembrane region" description="Helical" evidence="7">
    <location>
        <begin position="43"/>
        <end position="59"/>
    </location>
</feature>
<accession>A0A4R8ITG6</accession>
<keyword evidence="5 7" id="KW-1133">Transmembrane helix</keyword>
<keyword evidence="9" id="KW-1185">Reference proteome</keyword>
<feature type="transmembrane region" description="Helical" evidence="7">
    <location>
        <begin position="12"/>
        <end position="31"/>
    </location>
</feature>
<dbReference type="Proteomes" id="UP000294914">
    <property type="component" value="Unassembled WGS sequence"/>
</dbReference>
<evidence type="ECO:0000256" key="6">
    <source>
        <dbReference type="ARBA" id="ARBA00023136"/>
    </source>
</evidence>
<sequence>MNYPADMVPQSWLWIAGVLYAVALLLAIRQIAWQQYLEQPHRAHVFLGSSVALILLWQITTTRLPGLEYHYLGATLMTLMFGWQRALIVISLVLLGLIYNGSSDWQTYPLNVLVMGLTPILISTGILRLAESRLPHHVFIYIFINGFFGAALAMAGAASLAAFLLLIAGAYSPDQLAYDYFPYMPLMMFPEAFITGMFTTILVAMRPEWIETFDDARYIQGK</sequence>
<evidence type="ECO:0000256" key="4">
    <source>
        <dbReference type="ARBA" id="ARBA00022692"/>
    </source>
</evidence>
<dbReference type="AlphaFoldDB" id="A0A4R8ITG6"/>
<dbReference type="GO" id="GO:0005886">
    <property type="term" value="C:plasma membrane"/>
    <property type="evidence" value="ECO:0007669"/>
    <property type="project" value="UniProtKB-SubCell"/>
</dbReference>
<evidence type="ECO:0000256" key="3">
    <source>
        <dbReference type="ARBA" id="ARBA00022475"/>
    </source>
</evidence>
<proteinExistence type="predicted"/>
<name>A0A4R8ITG6_9GAMM</name>
<evidence type="ECO:0000313" key="8">
    <source>
        <dbReference type="EMBL" id="TDY00967.1"/>
    </source>
</evidence>
<dbReference type="GO" id="GO:0000041">
    <property type="term" value="P:transition metal ion transport"/>
    <property type="evidence" value="ECO:0007669"/>
    <property type="project" value="InterPro"/>
</dbReference>
<comment type="subcellular location">
    <subcellularLocation>
        <location evidence="1">Cell membrane</location>
        <topology evidence="1">Multi-pass membrane protein</topology>
    </subcellularLocation>
</comment>
<organism evidence="8 9">
    <name type="scientific">Thiohalophilus thiocyanatoxydans</name>
    <dbReference type="NCBI Taxonomy" id="381308"/>
    <lineage>
        <taxon>Bacteria</taxon>
        <taxon>Pseudomonadati</taxon>
        <taxon>Pseudomonadota</taxon>
        <taxon>Gammaproteobacteria</taxon>
        <taxon>Thiohalomonadales</taxon>
        <taxon>Thiohalophilaceae</taxon>
        <taxon>Thiohalophilus</taxon>
    </lineage>
</organism>
<reference evidence="8 9" key="1">
    <citation type="submission" date="2019-03" db="EMBL/GenBank/DDBJ databases">
        <title>Genomic Encyclopedia of Type Strains, Phase IV (KMG-IV): sequencing the most valuable type-strain genomes for metagenomic binning, comparative biology and taxonomic classification.</title>
        <authorList>
            <person name="Goeker M."/>
        </authorList>
    </citation>
    <scope>NUCLEOTIDE SEQUENCE [LARGE SCALE GENOMIC DNA]</scope>
    <source>
        <strain evidence="8 9">DSM 16326</strain>
    </source>
</reference>
<evidence type="ECO:0000313" key="9">
    <source>
        <dbReference type="Proteomes" id="UP000294914"/>
    </source>
</evidence>
<feature type="transmembrane region" description="Helical" evidence="7">
    <location>
        <begin position="183"/>
        <end position="204"/>
    </location>
</feature>
<comment type="caution">
    <text evidence="8">The sequence shown here is derived from an EMBL/GenBank/DDBJ whole genome shotgun (WGS) entry which is preliminary data.</text>
</comment>
<feature type="transmembrane region" description="Helical" evidence="7">
    <location>
        <begin position="142"/>
        <end position="171"/>
    </location>
</feature>
<keyword evidence="6 7" id="KW-0472">Membrane</keyword>
<evidence type="ECO:0000256" key="7">
    <source>
        <dbReference type="SAM" id="Phobius"/>
    </source>
</evidence>
<keyword evidence="3" id="KW-1003">Cell membrane</keyword>
<dbReference type="RefSeq" id="WP_134083477.1">
    <property type="nucleotide sequence ID" value="NZ_SOQX01000004.1"/>
</dbReference>
<gene>
    <name evidence="8" type="ORF">EDC23_1713</name>
</gene>
<feature type="transmembrane region" description="Helical" evidence="7">
    <location>
        <begin position="71"/>
        <end position="98"/>
    </location>
</feature>